<dbReference type="EMBL" id="JAFEMC010000004">
    <property type="protein sequence ID" value="MBM6577496.1"/>
    <property type="molecule type" value="Genomic_DNA"/>
</dbReference>
<evidence type="ECO:0000313" key="1">
    <source>
        <dbReference type="EMBL" id="MBM6577496.1"/>
    </source>
</evidence>
<sequence>MDISLPLAALNDHQNRVLDVLARSCACVAEGPDAVEARSATLRAEMATVLGDYQVFKHERIFNPALTHADPGLAGLAREMKVECIAAGETFRAHLQGWRVEDIRGAWTNYQATARLTINQLRRHIDREAEGITVLLTALEATSSRTEP</sequence>
<accession>A0ABS2D998</accession>
<protein>
    <recommendedName>
        <fullName evidence="3">Hemerythrin-like domain-containing protein</fullName>
    </recommendedName>
</protein>
<organism evidence="1 2">
    <name type="scientific">Sphingomonas longa</name>
    <dbReference type="NCBI Taxonomy" id="2778730"/>
    <lineage>
        <taxon>Bacteria</taxon>
        <taxon>Pseudomonadati</taxon>
        <taxon>Pseudomonadota</taxon>
        <taxon>Alphaproteobacteria</taxon>
        <taxon>Sphingomonadales</taxon>
        <taxon>Sphingomonadaceae</taxon>
        <taxon>Sphingomonas</taxon>
    </lineage>
</organism>
<comment type="caution">
    <text evidence="1">The sequence shown here is derived from an EMBL/GenBank/DDBJ whole genome shotgun (WGS) entry which is preliminary data.</text>
</comment>
<reference evidence="1 2" key="1">
    <citation type="submission" date="2020-12" db="EMBL/GenBank/DDBJ databases">
        <title>Sphingomonas sp.</title>
        <authorList>
            <person name="Kim M.K."/>
        </authorList>
    </citation>
    <scope>NUCLEOTIDE SEQUENCE [LARGE SCALE GENOMIC DNA]</scope>
    <source>
        <strain evidence="1 2">BT552</strain>
    </source>
</reference>
<dbReference type="RefSeq" id="WP_204199603.1">
    <property type="nucleotide sequence ID" value="NZ_JAFEMC010000004.1"/>
</dbReference>
<name>A0ABS2D998_9SPHN</name>
<gene>
    <name evidence="1" type="ORF">ILT43_14030</name>
</gene>
<dbReference type="Gene3D" id="1.20.120.520">
    <property type="entry name" value="nmb1532 protein domain like"/>
    <property type="match status" value="1"/>
</dbReference>
<evidence type="ECO:0000313" key="2">
    <source>
        <dbReference type="Proteomes" id="UP000763641"/>
    </source>
</evidence>
<evidence type="ECO:0008006" key="3">
    <source>
        <dbReference type="Google" id="ProtNLM"/>
    </source>
</evidence>
<keyword evidence="2" id="KW-1185">Reference proteome</keyword>
<dbReference type="Proteomes" id="UP000763641">
    <property type="component" value="Unassembled WGS sequence"/>
</dbReference>
<proteinExistence type="predicted"/>